<keyword evidence="1" id="KW-0677">Repeat</keyword>
<evidence type="ECO:0000256" key="4">
    <source>
        <dbReference type="SAM" id="Phobius"/>
    </source>
</evidence>
<evidence type="ECO:0000256" key="1">
    <source>
        <dbReference type="ARBA" id="ARBA00022737"/>
    </source>
</evidence>
<evidence type="ECO:0000256" key="3">
    <source>
        <dbReference type="PROSITE-ProRule" id="PRU00023"/>
    </source>
</evidence>
<accession>A0A0F4GUF4</accession>
<name>A0A0F4GUF4_9PEZI</name>
<keyword evidence="2 3" id="KW-0040">ANK repeat</keyword>
<keyword evidence="4" id="KW-0812">Transmembrane</keyword>
<dbReference type="Gene3D" id="1.25.40.20">
    <property type="entry name" value="Ankyrin repeat-containing domain"/>
    <property type="match status" value="2"/>
</dbReference>
<dbReference type="InterPro" id="IPR002110">
    <property type="entry name" value="Ankyrin_rpt"/>
</dbReference>
<dbReference type="STRING" id="1047168.A0A0F4GUF4"/>
<dbReference type="SMART" id="SM00248">
    <property type="entry name" value="ANK"/>
    <property type="match status" value="3"/>
</dbReference>
<dbReference type="AlphaFoldDB" id="A0A0F4GUF4"/>
<evidence type="ECO:0000313" key="6">
    <source>
        <dbReference type="Proteomes" id="UP000033647"/>
    </source>
</evidence>
<dbReference type="Pfam" id="PF12796">
    <property type="entry name" value="Ank_2"/>
    <property type="match status" value="1"/>
</dbReference>
<keyword evidence="6" id="KW-1185">Reference proteome</keyword>
<keyword evidence="4" id="KW-0472">Membrane</keyword>
<protein>
    <submittedName>
        <fullName evidence="5">Uncharacterized protein</fullName>
    </submittedName>
</protein>
<feature type="transmembrane region" description="Helical" evidence="4">
    <location>
        <begin position="439"/>
        <end position="459"/>
    </location>
</feature>
<dbReference type="OrthoDB" id="3641574at2759"/>
<dbReference type="InterPro" id="IPR036770">
    <property type="entry name" value="Ankyrin_rpt-contain_sf"/>
</dbReference>
<feature type="transmembrane region" description="Helical" evidence="4">
    <location>
        <begin position="331"/>
        <end position="353"/>
    </location>
</feature>
<dbReference type="Proteomes" id="UP000033647">
    <property type="component" value="Unassembled WGS sequence"/>
</dbReference>
<dbReference type="SUPFAM" id="SSF48403">
    <property type="entry name" value="Ankyrin repeat"/>
    <property type="match status" value="1"/>
</dbReference>
<feature type="transmembrane region" description="Helical" evidence="4">
    <location>
        <begin position="407"/>
        <end position="427"/>
    </location>
</feature>
<dbReference type="PANTHER" id="PTHR24123">
    <property type="entry name" value="ANKYRIN REPEAT-CONTAINING"/>
    <property type="match status" value="1"/>
</dbReference>
<feature type="transmembrane region" description="Helical" evidence="4">
    <location>
        <begin position="373"/>
        <end position="395"/>
    </location>
</feature>
<reference evidence="5 6" key="1">
    <citation type="submission" date="2015-03" db="EMBL/GenBank/DDBJ databases">
        <title>RNA-seq based gene annotation and comparative genomics of four Zymoseptoria species reveal species-specific pathogenicity related genes and transposable element activity.</title>
        <authorList>
            <person name="Grandaubert J."/>
            <person name="Bhattacharyya A."/>
            <person name="Stukenbrock E.H."/>
        </authorList>
    </citation>
    <scope>NUCLEOTIDE SEQUENCE [LARGE SCALE GENOMIC DNA]</scope>
    <source>
        <strain evidence="5 6">Zb18110</strain>
    </source>
</reference>
<comment type="caution">
    <text evidence="5">The sequence shown here is derived from an EMBL/GenBank/DDBJ whole genome shotgun (WGS) entry which is preliminary data.</text>
</comment>
<dbReference type="EMBL" id="LAFY01000308">
    <property type="protein sequence ID" value="KJY00693.1"/>
    <property type="molecule type" value="Genomic_DNA"/>
</dbReference>
<feature type="repeat" description="ANK" evidence="3">
    <location>
        <begin position="203"/>
        <end position="235"/>
    </location>
</feature>
<evidence type="ECO:0000313" key="5">
    <source>
        <dbReference type="EMBL" id="KJY00693.1"/>
    </source>
</evidence>
<sequence length="603" mass="66392">MPQDQEALDEFRAAERTGDTARVRQLFTSGRLDAWDASAELKHTPRDPQILRCLLENGADAKGVNFRRINSGEILRVLAEFGFDIKTKCHLVLHNFVKDPDTIDWPLDQGVDVNATDTRFVDDGIPLAPREHDYSNKLLNLVAATGNVQLLDHLVGRGADVHKSLALHYAASPAMISCLLDHHHMDINADSDDLRDFFHASKDSGTPLCSAIFRQNLPVVEELLSRGADPKRAGKNGDLPVLKAVGDDFMFNVGFLPALKPLLDAGADEAHALRSAVRHGKVDAAKVCLEAGADATLALKAAHERKASIAKEIRAGNATERQLDRQERNGIMIKMLESSITNVLTLLSIASFAPQVRLIRDRGDLAGISPSYILYNLLIATFLFATALHIVTSMVPDLPPTEYFLDIGQFAVVWVGQLALFCLSLTLPTYTAAQKRRLAASFVSFTAITLAPTIFEAFIPKDDRIWYTAGLDYLLFFLLAPIMQLLGLVALHVQVRETKSRTTLGALSVEGLYAQTLVFTLGASMVFRVKMLPEYWDGNPSLPPERNTPLAKLWMGIVGWYEMVGWATLDNLIFAFAQGSLWWIARRQSVGGGFGERGPLLEG</sequence>
<dbReference type="InterPro" id="IPR051165">
    <property type="entry name" value="Multifunctional_ANK_Repeat"/>
</dbReference>
<feature type="transmembrane region" description="Helical" evidence="4">
    <location>
        <begin position="465"/>
        <end position="491"/>
    </location>
</feature>
<feature type="transmembrane region" description="Helical" evidence="4">
    <location>
        <begin position="512"/>
        <end position="533"/>
    </location>
</feature>
<dbReference type="PROSITE" id="PS50088">
    <property type="entry name" value="ANK_REPEAT"/>
    <property type="match status" value="1"/>
</dbReference>
<gene>
    <name evidence="5" type="ORF">TI39_contig316g00002</name>
</gene>
<keyword evidence="4" id="KW-1133">Transmembrane helix</keyword>
<evidence type="ECO:0000256" key="2">
    <source>
        <dbReference type="ARBA" id="ARBA00023043"/>
    </source>
</evidence>
<proteinExistence type="predicted"/>
<dbReference type="PANTHER" id="PTHR24123:SF33">
    <property type="entry name" value="PROTEIN HOS4"/>
    <property type="match status" value="1"/>
</dbReference>
<feature type="transmembrane region" description="Helical" evidence="4">
    <location>
        <begin position="553"/>
        <end position="577"/>
    </location>
</feature>
<organism evidence="5 6">
    <name type="scientific">Zymoseptoria brevis</name>
    <dbReference type="NCBI Taxonomy" id="1047168"/>
    <lineage>
        <taxon>Eukaryota</taxon>
        <taxon>Fungi</taxon>
        <taxon>Dikarya</taxon>
        <taxon>Ascomycota</taxon>
        <taxon>Pezizomycotina</taxon>
        <taxon>Dothideomycetes</taxon>
        <taxon>Dothideomycetidae</taxon>
        <taxon>Mycosphaerellales</taxon>
        <taxon>Mycosphaerellaceae</taxon>
        <taxon>Zymoseptoria</taxon>
    </lineage>
</organism>